<protein>
    <submittedName>
        <fullName evidence="1">Uncharacterized protein</fullName>
    </submittedName>
</protein>
<gene>
    <name evidence="1" type="ORF">IEQ34_015210</name>
</gene>
<dbReference type="AlphaFoldDB" id="A0AAV7GID5"/>
<sequence>MDLQPAQRCNLSLKLILSPQSQQPDLEEALDFSNNTEELLIAFKALEATLSENDKRLGSTCLRWERFCSQKGPKS</sequence>
<evidence type="ECO:0000313" key="1">
    <source>
        <dbReference type="EMBL" id="KAH0455178.1"/>
    </source>
</evidence>
<dbReference type="Proteomes" id="UP000775213">
    <property type="component" value="Unassembled WGS sequence"/>
</dbReference>
<dbReference type="EMBL" id="JAGFBR010000014">
    <property type="protein sequence ID" value="KAH0455178.1"/>
    <property type="molecule type" value="Genomic_DNA"/>
</dbReference>
<evidence type="ECO:0000313" key="2">
    <source>
        <dbReference type="Proteomes" id="UP000775213"/>
    </source>
</evidence>
<name>A0AAV7GID5_DENCH</name>
<organism evidence="1 2">
    <name type="scientific">Dendrobium chrysotoxum</name>
    <name type="common">Orchid</name>
    <dbReference type="NCBI Taxonomy" id="161865"/>
    <lineage>
        <taxon>Eukaryota</taxon>
        <taxon>Viridiplantae</taxon>
        <taxon>Streptophyta</taxon>
        <taxon>Embryophyta</taxon>
        <taxon>Tracheophyta</taxon>
        <taxon>Spermatophyta</taxon>
        <taxon>Magnoliopsida</taxon>
        <taxon>Liliopsida</taxon>
        <taxon>Asparagales</taxon>
        <taxon>Orchidaceae</taxon>
        <taxon>Epidendroideae</taxon>
        <taxon>Malaxideae</taxon>
        <taxon>Dendrobiinae</taxon>
        <taxon>Dendrobium</taxon>
    </lineage>
</organism>
<accession>A0AAV7GID5</accession>
<reference evidence="1 2" key="1">
    <citation type="journal article" date="2021" name="Hortic Res">
        <title>Chromosome-scale assembly of the Dendrobium chrysotoxum genome enhances the understanding of orchid evolution.</title>
        <authorList>
            <person name="Zhang Y."/>
            <person name="Zhang G.Q."/>
            <person name="Zhang D."/>
            <person name="Liu X.D."/>
            <person name="Xu X.Y."/>
            <person name="Sun W.H."/>
            <person name="Yu X."/>
            <person name="Zhu X."/>
            <person name="Wang Z.W."/>
            <person name="Zhao X."/>
            <person name="Zhong W.Y."/>
            <person name="Chen H."/>
            <person name="Yin W.L."/>
            <person name="Huang T."/>
            <person name="Niu S.C."/>
            <person name="Liu Z.J."/>
        </authorList>
    </citation>
    <scope>NUCLEOTIDE SEQUENCE [LARGE SCALE GENOMIC DNA]</scope>
    <source>
        <strain evidence="1">Lindl</strain>
    </source>
</reference>
<comment type="caution">
    <text evidence="1">The sequence shown here is derived from an EMBL/GenBank/DDBJ whole genome shotgun (WGS) entry which is preliminary data.</text>
</comment>
<keyword evidence="2" id="KW-1185">Reference proteome</keyword>
<proteinExistence type="predicted"/>